<feature type="domain" description="Metallo-beta-lactamase" evidence="2">
    <location>
        <begin position="418"/>
        <end position="470"/>
    </location>
</feature>
<evidence type="ECO:0000256" key="1">
    <source>
        <dbReference type="SAM" id="MobiDB-lite"/>
    </source>
</evidence>
<organism evidence="3 4">
    <name type="scientific">Cyanidium caldarium</name>
    <name type="common">Red alga</name>
    <dbReference type="NCBI Taxonomy" id="2771"/>
    <lineage>
        <taxon>Eukaryota</taxon>
        <taxon>Rhodophyta</taxon>
        <taxon>Bangiophyceae</taxon>
        <taxon>Cyanidiales</taxon>
        <taxon>Cyanidiaceae</taxon>
        <taxon>Cyanidium</taxon>
    </lineage>
</organism>
<reference evidence="3 4" key="1">
    <citation type="submission" date="2022-07" db="EMBL/GenBank/DDBJ databases">
        <title>Genome-wide signatures of adaptation to extreme environments.</title>
        <authorList>
            <person name="Cho C.H."/>
            <person name="Yoon H.S."/>
        </authorList>
    </citation>
    <scope>NUCLEOTIDE SEQUENCE [LARGE SCALE GENOMIC DNA]</scope>
    <source>
        <strain evidence="3 4">DBV 063 E5</strain>
    </source>
</reference>
<feature type="region of interest" description="Disordered" evidence="1">
    <location>
        <begin position="510"/>
        <end position="536"/>
    </location>
</feature>
<dbReference type="AlphaFoldDB" id="A0AAV9IZM4"/>
<feature type="domain" description="Metallo-beta-lactamase" evidence="2">
    <location>
        <begin position="230"/>
        <end position="384"/>
    </location>
</feature>
<dbReference type="Gene3D" id="3.60.15.10">
    <property type="entry name" value="Ribonuclease Z/Hydroxyacylglutathione hydrolase-like"/>
    <property type="match status" value="1"/>
</dbReference>
<dbReference type="EMBL" id="JANCYW010000013">
    <property type="protein sequence ID" value="KAK4537565.1"/>
    <property type="molecule type" value="Genomic_DNA"/>
</dbReference>
<keyword evidence="4" id="KW-1185">Reference proteome</keyword>
<protein>
    <recommendedName>
        <fullName evidence="2">Metallo-beta-lactamase domain-containing protein</fullName>
    </recommendedName>
</protein>
<evidence type="ECO:0000259" key="2">
    <source>
        <dbReference type="Pfam" id="PF12706"/>
    </source>
</evidence>
<dbReference type="GO" id="GO:0005737">
    <property type="term" value="C:cytoplasm"/>
    <property type="evidence" value="ECO:0007669"/>
    <property type="project" value="TreeGrafter"/>
</dbReference>
<proteinExistence type="predicted"/>
<evidence type="ECO:0000313" key="3">
    <source>
        <dbReference type="EMBL" id="KAK4537565.1"/>
    </source>
</evidence>
<name>A0AAV9IZM4_CYACA</name>
<sequence>MLRSSSGVVAAVAGALTPARCWTRRSAGGALAMRQQLARWCGDELSLRLERQRMARRLERLSYWQWWKRQQQTWQQQQRRQKQEQRRRGVPSLAAGTLATVSGTATAEGESGATEMVPAHHVYSGDGRRRVGFRNPWDSARPDAGMLGFLRVLREWDTARSRVSTAELQALADASCRPDFEAVQQLPTDEPGLAATWIGHAAFILQFPGTIADMDGATNAPATSTPQFTTVWTDPVFGERASPFRFMGPRRLVPAHPRDACPLPDIVCFSHNHYDHLDVGTVRGLVQRSRRLGRRITWLCPLGVGALLRDTDAFFGGHVPREHDVIELDWFDEVTVGCIKFVLTPAQHTSGRGLLDRNGTLWGGWAMIHQPTDTRCYFAGDTAYRVVDRGDAGYPYPSEEQRREAAAQGRRAACPAFAEIGKRYGPFDLALLPIGAYSPRWFMSRVHVDPTDAVAIHADVRARASIGMHHSTFVLTDEGLRDPLRRLERARQAAGLSEHQFMTLQHGETRLFTRSTADKKEPDGERTDLPPDARAD</sequence>
<accession>A0AAV9IZM4</accession>
<dbReference type="PANTHER" id="PTHR15032:SF4">
    <property type="entry name" value="N-ACYL-PHOSPHATIDYLETHANOLAMINE-HYDROLYZING PHOSPHOLIPASE D"/>
    <property type="match status" value="1"/>
</dbReference>
<dbReference type="InterPro" id="IPR036866">
    <property type="entry name" value="RibonucZ/Hydroxyglut_hydro"/>
</dbReference>
<dbReference type="SUPFAM" id="SSF56281">
    <property type="entry name" value="Metallo-hydrolase/oxidoreductase"/>
    <property type="match status" value="1"/>
</dbReference>
<dbReference type="Pfam" id="PF12706">
    <property type="entry name" value="Lactamase_B_2"/>
    <property type="match status" value="2"/>
</dbReference>
<dbReference type="InterPro" id="IPR001279">
    <property type="entry name" value="Metallo-B-lactamas"/>
</dbReference>
<gene>
    <name evidence="3" type="ORF">CDCA_CDCA13G3590</name>
</gene>
<comment type="caution">
    <text evidence="3">The sequence shown here is derived from an EMBL/GenBank/DDBJ whole genome shotgun (WGS) entry which is preliminary data.</text>
</comment>
<evidence type="ECO:0000313" key="4">
    <source>
        <dbReference type="Proteomes" id="UP001301350"/>
    </source>
</evidence>
<dbReference type="PANTHER" id="PTHR15032">
    <property type="entry name" value="N-ACYL-PHOSPHATIDYLETHANOLAMINE-HYDROLYZING PHOSPHOLIPASE D"/>
    <property type="match status" value="1"/>
</dbReference>
<dbReference type="Proteomes" id="UP001301350">
    <property type="component" value="Unassembled WGS sequence"/>
</dbReference>